<organism evidence="1">
    <name type="scientific">uncultured Aureispira sp</name>
    <dbReference type="NCBI Taxonomy" id="1331704"/>
    <lineage>
        <taxon>Bacteria</taxon>
        <taxon>Pseudomonadati</taxon>
        <taxon>Bacteroidota</taxon>
        <taxon>Saprospiria</taxon>
        <taxon>Saprospirales</taxon>
        <taxon>Saprospiraceae</taxon>
        <taxon>Aureispira</taxon>
        <taxon>environmental samples</taxon>
    </lineage>
</organism>
<gene>
    <name evidence="1" type="ORF">HELGO_WM19021</name>
</gene>
<proteinExistence type="predicted"/>
<protein>
    <submittedName>
        <fullName evidence="1">Uncharacterized protein</fullName>
    </submittedName>
</protein>
<accession>A0A6S6U1L9</accession>
<dbReference type="EMBL" id="CACVAQ010000322">
    <property type="protein sequence ID" value="CAA6823090.1"/>
    <property type="molecule type" value="Genomic_DNA"/>
</dbReference>
<name>A0A6S6U1L9_9BACT</name>
<sequence>MKRILILMLLITADLQAQTDFELIEQEVLATYRVLKKAHLEQHPERQRIFSAKLKNQLMFALLQDGSYYYPFLRLREYVHVVESPDKRIRVFSWDVLDLGHARNVCSLVQYRGVKNESYFHILSAGTRSSDKDRNVFIRGIHVLKAPSGRPYYLLIGNGSYAKGQEHTTVRIFYFGHNQLLECLDCFEGNLPYWSMQGSTQFPVELQYDFRREKLYYYQPTYHPQTGQRVKGLHYQLYWKDGFFRGY</sequence>
<reference evidence="1" key="1">
    <citation type="submission" date="2020-01" db="EMBL/GenBank/DDBJ databases">
        <authorList>
            <person name="Meier V. D."/>
            <person name="Meier V D."/>
        </authorList>
    </citation>
    <scope>NUCLEOTIDE SEQUENCE</scope>
    <source>
        <strain evidence="1">HLG_WM_MAG_10</strain>
    </source>
</reference>
<evidence type="ECO:0000313" key="1">
    <source>
        <dbReference type="EMBL" id="CAA6823090.1"/>
    </source>
</evidence>
<dbReference type="AlphaFoldDB" id="A0A6S6U1L9"/>